<keyword evidence="3" id="KW-1185">Reference proteome</keyword>
<dbReference type="HOGENOM" id="CLU_2593839_0_0_1"/>
<accession>A0A0E0D805</accession>
<dbReference type="EnsemblPlants" id="OMERI03G34060.1">
    <property type="protein sequence ID" value="OMERI03G34060.1"/>
    <property type="gene ID" value="OMERI03G34060"/>
</dbReference>
<dbReference type="AlphaFoldDB" id="A0A0E0D805"/>
<organism evidence="2">
    <name type="scientific">Oryza meridionalis</name>
    <dbReference type="NCBI Taxonomy" id="40149"/>
    <lineage>
        <taxon>Eukaryota</taxon>
        <taxon>Viridiplantae</taxon>
        <taxon>Streptophyta</taxon>
        <taxon>Embryophyta</taxon>
        <taxon>Tracheophyta</taxon>
        <taxon>Spermatophyta</taxon>
        <taxon>Magnoliopsida</taxon>
        <taxon>Liliopsida</taxon>
        <taxon>Poales</taxon>
        <taxon>Poaceae</taxon>
        <taxon>BOP clade</taxon>
        <taxon>Oryzoideae</taxon>
        <taxon>Oryzeae</taxon>
        <taxon>Oryzinae</taxon>
        <taxon>Oryza</taxon>
    </lineage>
</organism>
<reference evidence="2" key="1">
    <citation type="submission" date="2015-04" db="UniProtKB">
        <authorList>
            <consortium name="EnsemblPlants"/>
        </authorList>
    </citation>
    <scope>IDENTIFICATION</scope>
</reference>
<proteinExistence type="predicted"/>
<name>A0A0E0D805_9ORYZ</name>
<sequence>MEMRSIDVGGGEAEQGENPRWPQQSVQPPSFHVYRSLLLVFAAMPINAAASLRHNVCFMSRLGGAVELAVHSRRDSNREA</sequence>
<dbReference type="Proteomes" id="UP000008021">
    <property type="component" value="Chromosome 3"/>
</dbReference>
<evidence type="ECO:0000313" key="2">
    <source>
        <dbReference type="EnsemblPlants" id="OMERI03G34060.1"/>
    </source>
</evidence>
<feature type="region of interest" description="Disordered" evidence="1">
    <location>
        <begin position="1"/>
        <end position="27"/>
    </location>
</feature>
<evidence type="ECO:0000313" key="3">
    <source>
        <dbReference type="Proteomes" id="UP000008021"/>
    </source>
</evidence>
<protein>
    <submittedName>
        <fullName evidence="2">Uncharacterized protein</fullName>
    </submittedName>
</protein>
<reference evidence="2" key="2">
    <citation type="submission" date="2018-05" db="EMBL/GenBank/DDBJ databases">
        <title>OmerRS3 (Oryza meridionalis Reference Sequence Version 3).</title>
        <authorList>
            <person name="Zhang J."/>
            <person name="Kudrna D."/>
            <person name="Lee S."/>
            <person name="Talag J."/>
            <person name="Welchert J."/>
            <person name="Wing R.A."/>
        </authorList>
    </citation>
    <scope>NUCLEOTIDE SEQUENCE [LARGE SCALE GENOMIC DNA]</scope>
    <source>
        <strain evidence="2">cv. OR44</strain>
    </source>
</reference>
<dbReference type="Gramene" id="OMERI03G34060.1">
    <property type="protein sequence ID" value="OMERI03G34060.1"/>
    <property type="gene ID" value="OMERI03G34060"/>
</dbReference>
<evidence type="ECO:0000256" key="1">
    <source>
        <dbReference type="SAM" id="MobiDB-lite"/>
    </source>
</evidence>